<feature type="compositionally biased region" description="Low complexity" evidence="4">
    <location>
        <begin position="166"/>
        <end position="196"/>
    </location>
</feature>
<feature type="compositionally biased region" description="Basic residues" evidence="4">
    <location>
        <begin position="12"/>
        <end position="28"/>
    </location>
</feature>
<feature type="region of interest" description="Disordered" evidence="4">
    <location>
        <begin position="99"/>
        <end position="262"/>
    </location>
</feature>
<dbReference type="Pfam" id="PF13637">
    <property type="entry name" value="Ank_4"/>
    <property type="match status" value="1"/>
</dbReference>
<dbReference type="Gene3D" id="1.25.40.20">
    <property type="entry name" value="Ankyrin repeat-containing domain"/>
    <property type="match status" value="3"/>
</dbReference>
<dbReference type="Proteomes" id="UP000626109">
    <property type="component" value="Unassembled WGS sequence"/>
</dbReference>
<dbReference type="Pfam" id="PF00023">
    <property type="entry name" value="Ank"/>
    <property type="match status" value="3"/>
</dbReference>
<feature type="compositionally biased region" description="Polar residues" evidence="4">
    <location>
        <begin position="102"/>
        <end position="121"/>
    </location>
</feature>
<feature type="compositionally biased region" description="Low complexity" evidence="4">
    <location>
        <begin position="234"/>
        <end position="262"/>
    </location>
</feature>
<evidence type="ECO:0000256" key="1">
    <source>
        <dbReference type="ARBA" id="ARBA00022737"/>
    </source>
</evidence>
<keyword evidence="1" id="KW-0677">Repeat</keyword>
<protein>
    <submittedName>
        <fullName evidence="5">Uncharacterized protein</fullName>
    </submittedName>
</protein>
<feature type="compositionally biased region" description="Low complexity" evidence="4">
    <location>
        <begin position="131"/>
        <end position="146"/>
    </location>
</feature>
<dbReference type="AlphaFoldDB" id="A0A813K714"/>
<feature type="repeat" description="ANK" evidence="3">
    <location>
        <begin position="559"/>
        <end position="591"/>
    </location>
</feature>
<keyword evidence="2 3" id="KW-0040">ANK repeat</keyword>
<gene>
    <name evidence="5" type="ORF">PGLA2088_LOCUS28006</name>
</gene>
<sequence length="756" mass="79683">MFAQQQESFAHFPRRKSPMPTRPSRHHSPNMSSSNNNINNSNNNNNNSNTNNNNNNNNSNNNNNNNNMSSSSPGKIEITANSGKQAGCQYRSLPIARKPSVPSVTYRQTADPNPAASQSLQCRKPPVPHFQQQEEQQQQQQQQQQQMRGTEEMRRPSSVPARAFANRISKNNNSNNNNDISKSSISKSSSRSSSRSFHASSGVRCTRQVTTASLPASAEAAPQQGGREEGRDCQQQQKEQKQQQQEQQQQQQQQQQRQQQEQQLPWLHHKLGPSAEALWAAAMAQTSTNRALDGYNCNNNNTWLQPFSFSSTSNSLTMVRPSHHSRGWSALQCSSEGMPETPATCSEERSVLESDTLSEFFEMPEASSLEERTATLVPETFERTMLPEMLRNALQEATPDVAWTDAQELEEWTPVGDLALHRAALAGDESLAKVLLSARLPPGGRDRDGVTPLHLACEARVASGGAKVAKLLLEARACPRAATVGRGARAGGTTALHAAAQQGHIDLVALLLASGAEPGACRDDRLTALHFAAQHEAGSAAVVRTLLEAGAPAMPAGPGGFTPLHDAAGAGNAEIVGALLAAGACANSAADGGGGATALHCAARGGHAGIVGQLLGACAEPAAVSFGGFTALHDAAHGGHAAVAQALLQARADPWAASTEGITAMDLAAQAGHAEVTEALLAAAGSSPKLAHGQVRPLHLAASRGHLSVVRLLRSLSCGGLELALSRPLGPTSGAQTPRATADMQVLANAAMLGGA</sequence>
<accession>A0A813K714</accession>
<evidence type="ECO:0000313" key="6">
    <source>
        <dbReference type="Proteomes" id="UP000626109"/>
    </source>
</evidence>
<evidence type="ECO:0000256" key="4">
    <source>
        <dbReference type="SAM" id="MobiDB-lite"/>
    </source>
</evidence>
<organism evidence="5 6">
    <name type="scientific">Polarella glacialis</name>
    <name type="common">Dinoflagellate</name>
    <dbReference type="NCBI Taxonomy" id="89957"/>
    <lineage>
        <taxon>Eukaryota</taxon>
        <taxon>Sar</taxon>
        <taxon>Alveolata</taxon>
        <taxon>Dinophyceae</taxon>
        <taxon>Suessiales</taxon>
        <taxon>Suessiaceae</taxon>
        <taxon>Polarella</taxon>
    </lineage>
</organism>
<evidence type="ECO:0000313" key="5">
    <source>
        <dbReference type="EMBL" id="CAE8692700.1"/>
    </source>
</evidence>
<evidence type="ECO:0000256" key="2">
    <source>
        <dbReference type="ARBA" id="ARBA00023043"/>
    </source>
</evidence>
<proteinExistence type="predicted"/>
<dbReference type="GO" id="GO:0005634">
    <property type="term" value="C:nucleus"/>
    <property type="evidence" value="ECO:0007669"/>
    <property type="project" value="TreeGrafter"/>
</dbReference>
<dbReference type="EMBL" id="CAJNNW010027691">
    <property type="protein sequence ID" value="CAE8692700.1"/>
    <property type="molecule type" value="Genomic_DNA"/>
</dbReference>
<dbReference type="InterPro" id="IPR036770">
    <property type="entry name" value="Ankyrin_rpt-contain_sf"/>
</dbReference>
<dbReference type="SMART" id="SM00248">
    <property type="entry name" value="ANK"/>
    <property type="match status" value="9"/>
</dbReference>
<dbReference type="PROSITE" id="PS50088">
    <property type="entry name" value="ANK_REPEAT"/>
    <property type="match status" value="4"/>
</dbReference>
<feature type="repeat" description="ANK" evidence="3">
    <location>
        <begin position="627"/>
        <end position="659"/>
    </location>
</feature>
<dbReference type="PRINTS" id="PR01415">
    <property type="entry name" value="ANKYRIN"/>
</dbReference>
<dbReference type="PANTHER" id="PTHR24201">
    <property type="entry name" value="ANK_REP_REGION DOMAIN-CONTAINING PROTEIN"/>
    <property type="match status" value="1"/>
</dbReference>
<dbReference type="PROSITE" id="PS50297">
    <property type="entry name" value="ANK_REP_REGION"/>
    <property type="match status" value="3"/>
</dbReference>
<feature type="compositionally biased region" description="Low complexity" evidence="4">
    <location>
        <begin position="30"/>
        <end position="72"/>
    </location>
</feature>
<evidence type="ECO:0000256" key="3">
    <source>
        <dbReference type="PROSITE-ProRule" id="PRU00023"/>
    </source>
</evidence>
<dbReference type="SUPFAM" id="SSF48403">
    <property type="entry name" value="Ankyrin repeat"/>
    <property type="match status" value="1"/>
</dbReference>
<feature type="region of interest" description="Disordered" evidence="4">
    <location>
        <begin position="1"/>
        <end position="79"/>
    </location>
</feature>
<name>A0A813K714_POLGL</name>
<comment type="caution">
    <text evidence="5">The sequence shown here is derived from an EMBL/GenBank/DDBJ whole genome shotgun (WGS) entry which is preliminary data.</text>
</comment>
<dbReference type="InterPro" id="IPR050776">
    <property type="entry name" value="Ank_Repeat/CDKN_Inhibitor"/>
</dbReference>
<feature type="repeat" description="ANK" evidence="3">
    <location>
        <begin position="524"/>
        <end position="551"/>
    </location>
</feature>
<reference evidence="5" key="1">
    <citation type="submission" date="2021-02" db="EMBL/GenBank/DDBJ databases">
        <authorList>
            <person name="Dougan E. K."/>
            <person name="Rhodes N."/>
            <person name="Thang M."/>
            <person name="Chan C."/>
        </authorList>
    </citation>
    <scope>NUCLEOTIDE SEQUENCE</scope>
</reference>
<feature type="repeat" description="ANK" evidence="3">
    <location>
        <begin position="491"/>
        <end position="523"/>
    </location>
</feature>
<dbReference type="InterPro" id="IPR002110">
    <property type="entry name" value="Ankyrin_rpt"/>
</dbReference>
<dbReference type="Pfam" id="PF12796">
    <property type="entry name" value="Ank_2"/>
    <property type="match status" value="1"/>
</dbReference>
<dbReference type="PANTHER" id="PTHR24201:SF16">
    <property type="entry name" value="ANKYRIN-1-LIKE-RELATED"/>
    <property type="match status" value="1"/>
</dbReference>